<evidence type="ECO:0000256" key="1">
    <source>
        <dbReference type="ARBA" id="ARBA00001973"/>
    </source>
</evidence>
<dbReference type="Gene3D" id="2.70.50.70">
    <property type="match status" value="1"/>
</dbReference>
<dbReference type="GO" id="GO:0005576">
    <property type="term" value="C:extracellular region"/>
    <property type="evidence" value="ECO:0007669"/>
    <property type="project" value="UniProtKB-SubCell"/>
</dbReference>
<protein>
    <recommendedName>
        <fullName evidence="11">lytic cellulose monooxygenase (C4-dehydrogenating)</fullName>
        <ecNumber evidence="11">1.14.99.56</ecNumber>
    </recommendedName>
</protein>
<dbReference type="PANTHER" id="PTHR33353">
    <property type="entry name" value="PUTATIVE (AFU_ORTHOLOGUE AFUA_1G12560)-RELATED"/>
    <property type="match status" value="1"/>
</dbReference>
<keyword evidence="5" id="KW-0136">Cellulose degradation</keyword>
<dbReference type="GO" id="GO:0030245">
    <property type="term" value="P:cellulose catabolic process"/>
    <property type="evidence" value="ECO:0007669"/>
    <property type="project" value="UniProtKB-KW"/>
</dbReference>
<evidence type="ECO:0000256" key="10">
    <source>
        <dbReference type="ARBA" id="ARBA00045077"/>
    </source>
</evidence>
<sequence>MMFCSVMAGLASGATAHTLLSELYVNGERQGDATCIRMPRKGSTSTSPVNGLTSNDMACGKDGQIAAAYTCAAPGGSKLTFEFRQWPDGRAEGSIDPSHKGPCAVYMKKVDDMATSTAVGPGWFKIWHEGYNESTQQWCVDEIIKNEGFLDVGLPSGLPAGYYLVRPELLALHQASSLKDPQYYVGCVQIYIQSGPAGSLEIPSEFSVSIPGYIDGSEPGNTFNLYEKPHFPYLVPGPKPYSPVGASANTKTDLAFNGGVPSGCLIKNANWCGVKLKDYSSETGCWNAVEECYAQGDNCFSSAPPTGAKNCYIWNDKMCKGIEAQCKSNNFRGPPEINMSTQTTAIRSIVFASQNPEDFSSVLGANTGSGSLLSIVTSLNTGVTSSATADRSLVTTANEYLTKVPITHTTPASILDSSFIVADHSDASVSDLERDRLKVSAKSKCHSKSY</sequence>
<evidence type="ECO:0000256" key="8">
    <source>
        <dbReference type="ARBA" id="ARBA00023326"/>
    </source>
</evidence>
<dbReference type="CDD" id="cd21175">
    <property type="entry name" value="LPMO_AA9"/>
    <property type="match status" value="1"/>
</dbReference>
<comment type="similarity">
    <text evidence="9">Belongs to the polysaccharide monooxygenase AA9 family.</text>
</comment>
<dbReference type="InterPro" id="IPR049892">
    <property type="entry name" value="AA9"/>
</dbReference>
<evidence type="ECO:0000256" key="9">
    <source>
        <dbReference type="ARBA" id="ARBA00044502"/>
    </source>
</evidence>
<evidence type="ECO:0000313" key="13">
    <source>
        <dbReference type="EMBL" id="KZL86413.1"/>
    </source>
</evidence>
<dbReference type="EC" id="1.14.99.56" evidence="11"/>
<dbReference type="InterPro" id="IPR005103">
    <property type="entry name" value="AA9_LPMO"/>
</dbReference>
<comment type="subcellular location">
    <subcellularLocation>
        <location evidence="2">Secreted</location>
    </subcellularLocation>
</comment>
<evidence type="ECO:0000259" key="12">
    <source>
        <dbReference type="Pfam" id="PF03443"/>
    </source>
</evidence>
<comment type="cofactor">
    <cofactor evidence="1">
        <name>Cu(2+)</name>
        <dbReference type="ChEBI" id="CHEBI:29036"/>
    </cofactor>
</comment>
<gene>
    <name evidence="13" type="ORF">CI238_09688</name>
</gene>
<evidence type="ECO:0000256" key="5">
    <source>
        <dbReference type="ARBA" id="ARBA00023001"/>
    </source>
</evidence>
<dbReference type="AlphaFoldDB" id="A0A162NXE8"/>
<comment type="catalytic activity">
    <reaction evidence="10">
        <text>[(1-&gt;4)-beta-D-glucosyl]n+m + reduced acceptor + O2 = 4-dehydro-beta-D-glucosyl-[(1-&gt;4)-beta-D-glucosyl]n-1 + [(1-&gt;4)-beta-D-glucosyl]m + acceptor + H2O.</text>
        <dbReference type="EC" id="1.14.99.56"/>
    </reaction>
</comment>
<evidence type="ECO:0000256" key="4">
    <source>
        <dbReference type="ARBA" id="ARBA00022729"/>
    </source>
</evidence>
<dbReference type="Pfam" id="PF03443">
    <property type="entry name" value="AA9"/>
    <property type="match status" value="1"/>
</dbReference>
<evidence type="ECO:0000256" key="11">
    <source>
        <dbReference type="ARBA" id="ARBA00047174"/>
    </source>
</evidence>
<dbReference type="EMBL" id="LFIW01000428">
    <property type="protein sequence ID" value="KZL86413.1"/>
    <property type="molecule type" value="Genomic_DNA"/>
</dbReference>
<keyword evidence="3" id="KW-0964">Secreted</keyword>
<evidence type="ECO:0000256" key="2">
    <source>
        <dbReference type="ARBA" id="ARBA00004613"/>
    </source>
</evidence>
<proteinExistence type="inferred from homology"/>
<dbReference type="Proteomes" id="UP000076584">
    <property type="component" value="Unassembled WGS sequence"/>
</dbReference>
<keyword evidence="8" id="KW-0624">Polysaccharide degradation</keyword>
<accession>A0A162NXE8</accession>
<name>A0A162NXE8_COLIC</name>
<evidence type="ECO:0000313" key="14">
    <source>
        <dbReference type="Proteomes" id="UP000076584"/>
    </source>
</evidence>
<dbReference type="STRING" id="1573173.A0A162NXE8"/>
<evidence type="ECO:0000256" key="3">
    <source>
        <dbReference type="ARBA" id="ARBA00022525"/>
    </source>
</evidence>
<keyword evidence="7" id="KW-0119">Carbohydrate metabolism</keyword>
<keyword evidence="6" id="KW-1015">Disulfide bond</keyword>
<comment type="caution">
    <text evidence="13">The sequence shown here is derived from an EMBL/GenBank/DDBJ whole genome shotgun (WGS) entry which is preliminary data.</text>
</comment>
<keyword evidence="4" id="KW-0732">Signal</keyword>
<evidence type="ECO:0000256" key="7">
    <source>
        <dbReference type="ARBA" id="ARBA00023277"/>
    </source>
</evidence>
<dbReference type="OrthoDB" id="5985073at2759"/>
<keyword evidence="14" id="KW-1185">Reference proteome</keyword>
<reference evidence="13 14" key="1">
    <citation type="submission" date="2015-06" db="EMBL/GenBank/DDBJ databases">
        <title>Survival trade-offs in plant roots during colonization by closely related pathogenic and mutualistic fungi.</title>
        <authorList>
            <person name="Hacquard S."/>
            <person name="Kracher B."/>
            <person name="Hiruma K."/>
            <person name="Weinman A."/>
            <person name="Muench P."/>
            <person name="Garrido Oter R."/>
            <person name="Ver Loren van Themaat E."/>
            <person name="Dallerey J.-F."/>
            <person name="Damm U."/>
            <person name="Henrissat B."/>
            <person name="Lespinet O."/>
            <person name="Thon M."/>
            <person name="Kemen E."/>
            <person name="McHardy A.C."/>
            <person name="Schulze-Lefert P."/>
            <person name="O'Connell R.J."/>
        </authorList>
    </citation>
    <scope>NUCLEOTIDE SEQUENCE [LARGE SCALE GENOMIC DNA]</scope>
    <source>
        <strain evidence="13 14">MAFF 238704</strain>
    </source>
</reference>
<feature type="domain" description="Auxiliary Activity family 9 catalytic" evidence="12">
    <location>
        <begin position="17"/>
        <end position="229"/>
    </location>
</feature>
<organism evidence="13 14">
    <name type="scientific">Colletotrichum incanum</name>
    <name type="common">Soybean anthracnose fungus</name>
    <dbReference type="NCBI Taxonomy" id="1573173"/>
    <lineage>
        <taxon>Eukaryota</taxon>
        <taxon>Fungi</taxon>
        <taxon>Dikarya</taxon>
        <taxon>Ascomycota</taxon>
        <taxon>Pezizomycotina</taxon>
        <taxon>Sordariomycetes</taxon>
        <taxon>Hypocreomycetidae</taxon>
        <taxon>Glomerellales</taxon>
        <taxon>Glomerellaceae</taxon>
        <taxon>Colletotrichum</taxon>
        <taxon>Colletotrichum spaethianum species complex</taxon>
    </lineage>
</organism>
<dbReference type="PANTHER" id="PTHR33353:SF32">
    <property type="entry name" value="ENDO-BETA-1,4-GLUCANASE D"/>
    <property type="match status" value="1"/>
</dbReference>
<evidence type="ECO:0000256" key="6">
    <source>
        <dbReference type="ARBA" id="ARBA00023157"/>
    </source>
</evidence>